<dbReference type="KEGG" id="add:HUW48_08740"/>
<evidence type="ECO:0000313" key="1">
    <source>
        <dbReference type="EMBL" id="QMU28128.1"/>
    </source>
</evidence>
<dbReference type="Proteomes" id="UP000514509">
    <property type="component" value="Chromosome"/>
</dbReference>
<dbReference type="RefSeq" id="WP_182415316.1">
    <property type="nucleotide sequence ID" value="NZ_CP055153.1"/>
</dbReference>
<protein>
    <submittedName>
        <fullName evidence="1">Transposase</fullName>
    </submittedName>
</protein>
<proteinExistence type="predicted"/>
<organism evidence="1 2">
    <name type="scientific">Adhaeribacter radiodurans</name>
    <dbReference type="NCBI Taxonomy" id="2745197"/>
    <lineage>
        <taxon>Bacteria</taxon>
        <taxon>Pseudomonadati</taxon>
        <taxon>Bacteroidota</taxon>
        <taxon>Cytophagia</taxon>
        <taxon>Cytophagales</taxon>
        <taxon>Hymenobacteraceae</taxon>
        <taxon>Adhaeribacter</taxon>
    </lineage>
</organism>
<sequence length="145" mass="16598">MADKKGQMLGCSQPEAGVHHYLYDIGLVFTELCNLLKEAGIETEGLFLKADAGFDSDGFRSLCADRKIEANNAFNPRNGEPSDDSLYFEEQLFKRRNTIERAIAWLDSFKALLIRFETKAIHWVNLHLLAFMVLFIRKINKTLKL</sequence>
<reference evidence="1 2" key="1">
    <citation type="submission" date="2020-08" db="EMBL/GenBank/DDBJ databases">
        <title>Adhaeribacter dokdonensis sp. nov., isolated from the rhizosphere of Elymus tsukushiensis, a plant native to the Dokdo Islands, Republic of Korea.</title>
        <authorList>
            <person name="Ghim S.Y."/>
        </authorList>
    </citation>
    <scope>NUCLEOTIDE SEQUENCE [LARGE SCALE GENOMIC DNA]</scope>
    <source>
        <strain evidence="1 2">KUDC8001</strain>
    </source>
</reference>
<keyword evidence="2" id="KW-1185">Reference proteome</keyword>
<gene>
    <name evidence="1" type="ORF">HUW48_08740</name>
</gene>
<accession>A0A7L7L5P8</accession>
<evidence type="ECO:0000313" key="2">
    <source>
        <dbReference type="Proteomes" id="UP000514509"/>
    </source>
</evidence>
<name>A0A7L7L5P8_9BACT</name>
<dbReference type="EMBL" id="CP055153">
    <property type="protein sequence ID" value="QMU28128.1"/>
    <property type="molecule type" value="Genomic_DNA"/>
</dbReference>
<dbReference type="AlphaFoldDB" id="A0A7L7L5P8"/>